<reference evidence="1 2" key="1">
    <citation type="submission" date="2017-09" db="EMBL/GenBank/DDBJ databases">
        <authorList>
            <person name="Ehlers B."/>
            <person name="Leendertz F.H."/>
        </authorList>
    </citation>
    <scope>NUCLEOTIDE SEQUENCE [LARGE SCALE GENOMIC DNA]</scope>
    <source>
        <strain evidence="1 2">DSM 46844</strain>
    </source>
</reference>
<protein>
    <submittedName>
        <fullName evidence="1">Uncharacterized protein</fullName>
    </submittedName>
</protein>
<proteinExistence type="predicted"/>
<dbReference type="Proteomes" id="UP000219514">
    <property type="component" value="Unassembled WGS sequence"/>
</dbReference>
<organism evidence="1 2">
    <name type="scientific">Geodermatophilus sabuli</name>
    <dbReference type="NCBI Taxonomy" id="1564158"/>
    <lineage>
        <taxon>Bacteria</taxon>
        <taxon>Bacillati</taxon>
        <taxon>Actinomycetota</taxon>
        <taxon>Actinomycetes</taxon>
        <taxon>Geodermatophilales</taxon>
        <taxon>Geodermatophilaceae</taxon>
        <taxon>Geodermatophilus</taxon>
    </lineage>
</organism>
<accession>A0A285EDE2</accession>
<gene>
    <name evidence="1" type="ORF">SAMN06893097_105362</name>
</gene>
<dbReference type="AlphaFoldDB" id="A0A285EDE2"/>
<sequence length="55" mass="5932">MVVATHSPVLAALPGARLLGVGPRELREAAWDDLELTAGWRQVLGDPASYPRHLT</sequence>
<name>A0A285EDE2_9ACTN</name>
<evidence type="ECO:0000313" key="1">
    <source>
        <dbReference type="EMBL" id="SNX97020.1"/>
    </source>
</evidence>
<evidence type="ECO:0000313" key="2">
    <source>
        <dbReference type="Proteomes" id="UP000219514"/>
    </source>
</evidence>
<dbReference type="EMBL" id="OBDO01000005">
    <property type="protein sequence ID" value="SNX97020.1"/>
    <property type="molecule type" value="Genomic_DNA"/>
</dbReference>
<keyword evidence="2" id="KW-1185">Reference proteome</keyword>